<sequence>MSDRTKIFFRADGSSQIGLGHVVRSCALAQMLSENFECHFFIQSPSDSLQKLIEQYCQYLHILPPATNIVEEAQTWVKELDGSEIIVLDGYHFMPPYQQVIKANGNKLVCIDDIHTSPFLADVIINHAGGICKSAYQATPSTCFYLGTDYVLLRPAFKPANNNADRKEAVLICLGGADTHNMTLSVLKMLESKKVQQTCFVVLGSAFSHKEALLIYAAKSSLDIHIRENLSEEDLAALMQTCKYAICPPSTISYEYLTVGGELYLVQIADNQKHVYAFLTQTGLAFDGKDIFVDDQQKLLLSHKLQAKYFDNRSKERFIRLFSRLAEEKYYQLRAAATADKDVLFNWVNEEEVRKNSLNSNPVSYDVHIQWFQKKLEAKDTKIFLMEKDQVPVGQIRIDLEENSGTALIDYSIDKAFRGKGLGLTIIRSLIIHLGGIEHNIKYLKAVVKKENTPSAQVFEILNFERQEEQDFNGQACNVYTFKLSV</sequence>
<keyword evidence="4" id="KW-0378">Hydrolase</keyword>
<dbReference type="InterPro" id="IPR016181">
    <property type="entry name" value="Acyl_CoA_acyltransferase"/>
</dbReference>
<dbReference type="Gene3D" id="3.40.630.30">
    <property type="match status" value="1"/>
</dbReference>
<evidence type="ECO:0000256" key="2">
    <source>
        <dbReference type="PIRSR" id="PIRSR620023-2"/>
    </source>
</evidence>
<feature type="binding site" evidence="2">
    <location>
        <position position="255"/>
    </location>
    <ligand>
        <name>substrate</name>
    </ligand>
</feature>
<dbReference type="InterPro" id="IPR000182">
    <property type="entry name" value="GNAT_dom"/>
</dbReference>
<evidence type="ECO:0000313" key="5">
    <source>
        <dbReference type="Proteomes" id="UP000185003"/>
    </source>
</evidence>
<evidence type="ECO:0000259" key="3">
    <source>
        <dbReference type="PROSITE" id="PS51186"/>
    </source>
</evidence>
<proteinExistence type="predicted"/>
<dbReference type="EMBL" id="FSRA01000002">
    <property type="protein sequence ID" value="SIO49123.1"/>
    <property type="molecule type" value="Genomic_DNA"/>
</dbReference>
<dbReference type="AlphaFoldDB" id="A0A1N6JXY9"/>
<dbReference type="OrthoDB" id="6290225at2"/>
<reference evidence="4 5" key="1">
    <citation type="submission" date="2016-11" db="EMBL/GenBank/DDBJ databases">
        <authorList>
            <person name="Jaros S."/>
            <person name="Januszkiewicz K."/>
            <person name="Wedrychowicz H."/>
        </authorList>
    </citation>
    <scope>NUCLEOTIDE SEQUENCE [LARGE SCALE GENOMIC DNA]</scope>
    <source>
        <strain evidence="4 5">DSM 24787</strain>
    </source>
</reference>
<evidence type="ECO:0000313" key="4">
    <source>
        <dbReference type="EMBL" id="SIO49123.1"/>
    </source>
</evidence>
<protein>
    <submittedName>
        <fullName evidence="4">UDP-2,4-diacetamido-2,4,6-trideoxy-beta-L-altropyranose hydrolase</fullName>
    </submittedName>
</protein>
<dbReference type="RefSeq" id="WP_074241974.1">
    <property type="nucleotide sequence ID" value="NZ_FSRA01000002.1"/>
</dbReference>
<dbReference type="STRING" id="536979.SAMN04488055_4660"/>
<dbReference type="GO" id="GO:0016787">
    <property type="term" value="F:hydrolase activity"/>
    <property type="evidence" value="ECO:0007669"/>
    <property type="project" value="UniProtKB-KW"/>
</dbReference>
<dbReference type="GO" id="GO:0016747">
    <property type="term" value="F:acyltransferase activity, transferring groups other than amino-acyl groups"/>
    <property type="evidence" value="ECO:0007669"/>
    <property type="project" value="InterPro"/>
</dbReference>
<feature type="active site" description="Proton acceptor" evidence="1">
    <location>
        <position position="21"/>
    </location>
</feature>
<dbReference type="SUPFAM" id="SSF55729">
    <property type="entry name" value="Acyl-CoA N-acyltransferases (Nat)"/>
    <property type="match status" value="1"/>
</dbReference>
<dbReference type="NCBIfam" id="TIGR03590">
    <property type="entry name" value="PseG"/>
    <property type="match status" value="1"/>
</dbReference>
<dbReference type="Gene3D" id="3.40.50.2000">
    <property type="entry name" value="Glycogen Phosphorylase B"/>
    <property type="match status" value="1"/>
</dbReference>
<evidence type="ECO:0000256" key="1">
    <source>
        <dbReference type="PIRSR" id="PIRSR620023-1"/>
    </source>
</evidence>
<feature type="domain" description="N-acetyltransferase" evidence="3">
    <location>
        <begin position="331"/>
        <end position="486"/>
    </location>
</feature>
<dbReference type="Gene3D" id="3.40.50.11190">
    <property type="match status" value="1"/>
</dbReference>
<organism evidence="4 5">
    <name type="scientific">Chitinophaga niabensis</name>
    <dbReference type="NCBI Taxonomy" id="536979"/>
    <lineage>
        <taxon>Bacteria</taxon>
        <taxon>Pseudomonadati</taxon>
        <taxon>Bacteroidota</taxon>
        <taxon>Chitinophagia</taxon>
        <taxon>Chitinophagales</taxon>
        <taxon>Chitinophagaceae</taxon>
        <taxon>Chitinophaga</taxon>
    </lineage>
</organism>
<dbReference type="Pfam" id="PF13302">
    <property type="entry name" value="Acetyltransf_3"/>
    <property type="match status" value="1"/>
</dbReference>
<feature type="binding site" evidence="2">
    <location>
        <position position="154"/>
    </location>
    <ligand>
        <name>substrate</name>
    </ligand>
</feature>
<dbReference type="Proteomes" id="UP000185003">
    <property type="component" value="Unassembled WGS sequence"/>
</dbReference>
<dbReference type="PANTHER" id="PTHR43415">
    <property type="entry name" value="SPERMIDINE N(1)-ACETYLTRANSFERASE"/>
    <property type="match status" value="1"/>
</dbReference>
<accession>A0A1N6JXY9</accession>
<dbReference type="PROSITE" id="PS51186">
    <property type="entry name" value="GNAT"/>
    <property type="match status" value="1"/>
</dbReference>
<gene>
    <name evidence="4" type="ORF">SAMN04488055_4660</name>
</gene>
<name>A0A1N6JXY9_9BACT</name>
<keyword evidence="5" id="KW-1185">Reference proteome</keyword>
<dbReference type="PANTHER" id="PTHR43415:SF3">
    <property type="entry name" value="GNAT-FAMILY ACETYLTRANSFERASE"/>
    <property type="match status" value="1"/>
</dbReference>
<dbReference type="InterPro" id="IPR020023">
    <property type="entry name" value="PseG"/>
</dbReference>